<dbReference type="InterPro" id="IPR018201">
    <property type="entry name" value="Ketoacyl_synth_AS"/>
</dbReference>
<dbReference type="EMBL" id="JAUSWA010000068">
    <property type="protein sequence ID" value="MDQ0497303.1"/>
    <property type="molecule type" value="Genomic_DNA"/>
</dbReference>
<feature type="domain" description="PKS/mFAS DH" evidence="11">
    <location>
        <begin position="1830"/>
        <end position="2114"/>
    </location>
</feature>
<dbReference type="InterPro" id="IPR016039">
    <property type="entry name" value="Thiolase-like"/>
</dbReference>
<comment type="pathway">
    <text evidence="2">Antibiotic biosynthesis.</text>
</comment>
<reference evidence="12 13" key="1">
    <citation type="submission" date="2023-07" db="EMBL/GenBank/DDBJ databases">
        <title>Genomic Encyclopedia of Type Strains, Phase IV (KMG-IV): sequencing the most valuable type-strain genomes for metagenomic binning, comparative biology and taxonomic classification.</title>
        <authorList>
            <person name="Goeker M."/>
        </authorList>
    </citation>
    <scope>NUCLEOTIDE SEQUENCE [LARGE SCALE GENOMIC DNA]</scope>
    <source>
        <strain evidence="12 13">DSM 14914</strain>
    </source>
</reference>
<keyword evidence="6" id="KW-0808">Transferase</keyword>
<dbReference type="InterPro" id="IPR014030">
    <property type="entry name" value="Ketoacyl_synth_N"/>
</dbReference>
<evidence type="ECO:0000313" key="13">
    <source>
        <dbReference type="Proteomes" id="UP001242811"/>
    </source>
</evidence>
<accession>A0ABU0L7Q1</accession>
<feature type="non-terminal residue" evidence="12">
    <location>
        <position position="2245"/>
    </location>
</feature>
<comment type="caution">
    <text evidence="8">Lacks conserved residue(s) required for the propagation of feature annotation.</text>
</comment>
<keyword evidence="3" id="KW-0596">Phosphopantetheine</keyword>
<keyword evidence="4" id="KW-0963">Cytoplasm</keyword>
<dbReference type="InterPro" id="IPR049551">
    <property type="entry name" value="PKS_DH_C"/>
</dbReference>
<evidence type="ECO:0000256" key="8">
    <source>
        <dbReference type="PROSITE-ProRule" id="PRU01363"/>
    </source>
</evidence>
<dbReference type="Gene3D" id="1.10.1200.10">
    <property type="entry name" value="ACP-like"/>
    <property type="match status" value="2"/>
</dbReference>
<dbReference type="SUPFAM" id="SSF47336">
    <property type="entry name" value="ACP-like"/>
    <property type="match status" value="2"/>
</dbReference>
<feature type="region of interest" description="C-terminal hotdog fold" evidence="8">
    <location>
        <begin position="904"/>
        <end position="1047"/>
    </location>
</feature>
<dbReference type="PROSITE" id="PS50075">
    <property type="entry name" value="CARRIER"/>
    <property type="match status" value="1"/>
</dbReference>
<evidence type="ECO:0000256" key="3">
    <source>
        <dbReference type="ARBA" id="ARBA00022450"/>
    </source>
</evidence>
<dbReference type="PANTHER" id="PTHR43775:SF37">
    <property type="entry name" value="SI:DKEY-61P9.11"/>
    <property type="match status" value="1"/>
</dbReference>
<dbReference type="SUPFAM" id="SSF53901">
    <property type="entry name" value="Thiolase-like"/>
    <property type="match status" value="2"/>
</dbReference>
<feature type="domain" description="Carrier" evidence="9">
    <location>
        <begin position="1070"/>
        <end position="1146"/>
    </location>
</feature>
<dbReference type="InterPro" id="IPR054514">
    <property type="entry name" value="RhiE-like_linker"/>
</dbReference>
<evidence type="ECO:0000259" key="9">
    <source>
        <dbReference type="PROSITE" id="PS50075"/>
    </source>
</evidence>
<dbReference type="InterPro" id="IPR036736">
    <property type="entry name" value="ACP-like_sf"/>
</dbReference>
<dbReference type="InterPro" id="IPR020806">
    <property type="entry name" value="PKS_PP-bd"/>
</dbReference>
<feature type="region of interest" description="N-terminal hotdog fold" evidence="8">
    <location>
        <begin position="1830"/>
        <end position="1957"/>
    </location>
</feature>
<dbReference type="PROSITE" id="PS52004">
    <property type="entry name" value="KS3_2"/>
    <property type="match status" value="2"/>
</dbReference>
<dbReference type="SMART" id="SM00823">
    <property type="entry name" value="PKS_PP"/>
    <property type="match status" value="2"/>
</dbReference>
<organism evidence="12 13">
    <name type="scientific">Paenibacillus brasilensis</name>
    <dbReference type="NCBI Taxonomy" id="128574"/>
    <lineage>
        <taxon>Bacteria</taxon>
        <taxon>Bacillati</taxon>
        <taxon>Bacillota</taxon>
        <taxon>Bacilli</taxon>
        <taxon>Bacillales</taxon>
        <taxon>Paenibacillaceae</taxon>
        <taxon>Paenibacillus</taxon>
    </lineage>
</organism>
<evidence type="ECO:0000256" key="2">
    <source>
        <dbReference type="ARBA" id="ARBA00004792"/>
    </source>
</evidence>
<dbReference type="Pfam" id="PF21089">
    <property type="entry name" value="PKS_DH_N"/>
    <property type="match status" value="2"/>
</dbReference>
<dbReference type="InterPro" id="IPR042104">
    <property type="entry name" value="PKS_dehydratase_sf"/>
</dbReference>
<evidence type="ECO:0000313" key="12">
    <source>
        <dbReference type="EMBL" id="MDQ0497303.1"/>
    </source>
</evidence>
<dbReference type="InterPro" id="IPR050091">
    <property type="entry name" value="PKS_NRPS_Biosynth_Enz"/>
</dbReference>
<dbReference type="Pfam" id="PF14765">
    <property type="entry name" value="PS-DH"/>
    <property type="match status" value="2"/>
</dbReference>
<dbReference type="InterPro" id="IPR049900">
    <property type="entry name" value="PKS_mFAS_DH"/>
</dbReference>
<evidence type="ECO:0000256" key="5">
    <source>
        <dbReference type="ARBA" id="ARBA00022553"/>
    </source>
</evidence>
<dbReference type="InterPro" id="IPR020807">
    <property type="entry name" value="PKS_DH"/>
</dbReference>
<feature type="domain" description="Ketosynthase family 3 (KS3)" evidence="10">
    <location>
        <begin position="136"/>
        <end position="570"/>
    </location>
</feature>
<sequence>METLKDMTLYQLKTLFGDTTKMQVDSIDAEEPLESYGIDSIMINRLNQKLGDIFGELSKTLFYEYQTLMELAEYFISDYRQVCVKWTGYADMAESIPEEPSEEERFDNEFPVLTSLKAGRKQTRSFAAAVTDSAAREPVAIIGISGRYPKAGSLQEYWDNLQRGQDCITEIPEERWSKEGFFHPDPQEAAVQGKSYSKWGGFIDGFAEFDPIFFNITPREAHNMDPQERLFVQSCWEVLEDAGYTRERIKSQYNGKVGVFAGITKTGFNLYGPELWKQGEQMHPYTSFSSVANRISYLLNLQGPSMPIDTMCSSSLTAIHEACEHLYQQECEMAIAGGVNLYLHPSSYVILCEQQMLSADGQCKSFGSGGNGFVPGEGVGCVLLKPLSKAVADGDHIYAVIRSTSINHGGKTNGYTVPNPVAQAELIRTALDKAGIHARTVSYIEAHGTGTALGDPIEITGLTQAFGRDTQDSGYCAIGSVKSNIGHLEAAAGIAGVTKILLQMKHGKLAPSLHAKELNPNIQFAKTPFAVQQELADWKRPVVDGQEVPRRAGISSFGAGGSNAHVVLEEYIPAQQEAASAAVTPEKPAIIVLSAKNEEGLKAQVQRLLAAIEEQPWTDADLADIAYTLQTGREAMEERLGVIVDSIGQLKAKLWGFAAGQDGLEHVYRGKVKQNKGTSAIFTADEDMQTAIDSWLVKGKYSKLLDLWVKGVMIDWNKLYGSAMRRKVSLPTYPFAKERYWIDKIGEHNGNNWPASAEASVIHPLLHRNTSDLSEQRFSSTFTGKEPFVENDAANGQRMIPGAAYLEMARAAVEHGAGAWSGEQAGIWLKDIVWAQPAVVGNQPIELNIGLFPEENGEIAYEIYSDEPEKADAKQLVYSQGIAVPSPLPKAPALDLQAVQQACGRSLLSAEGLTAGAAGQDLTRYGIESVHAGEGQILAKLGLPSPACDSESRFVLHPGLINAALSAAAALTAGTVDDKPRLPLALQELEIFSTCAPNMWAFIQYSSSGKAEDTRQKFDIDLCDDNGTVCVRMKGIELHITDEGMEQRAAKSRMHPSAPSLEASDEANQRLTDTAIQYLSGLMSEITQIPVNRLDADAPFDQLGLDSILITRLNRKIEQWTGKLEAALFYKYNSIQALGNYLTENDPDAVSKLVDRPIIEEPKYEAPAYAKEIPVLASIRFAARASRNRNFSSGKNNEYIDIAVVGVAGRYPNSRNIMQLWDNIYNGRDCITEIPSDRWPLEGFYEPDRIKAVERGLSYSKWGGFLDHTDCFDPLFFNISPKDAMFMDPQERLFLEVAWECMEDGGYTRESLKKDGYGNRIGVFVGATFNNYQLYMAEAAYRAGQDMFMANSQIFSIANRVSYVMNFTGPSLTVDTACASSLYAVHLACESIRNGQSKMAIAGGVNLSLHPSKYITLSQGQFNAADGRCRAFSEGGTGYVPSEAVGAIFLKPLKDAIQDGDQIYGVIKGTAVSHGGRTNGYTVPSPVSQSLAIEEALLRSEIDPRTISCIEAHGTGTALGDPIEITGLTDVYKKYTNETGFCAISSIKSNIGHAEAAAGIAQVTKILLQLKHQTLVKNIMHGEGLNPNIDFSKTPFVVQEKTEHWKRPVVDGQEVPRRAGISSFGAGGSNAHVVLEEYIPAQQEAASAAVTPEKPAIIVLSAKNEERLKEQVQRLLAAMEEQPWTEADLPDIAYTLQTGREAMEERLGVIADSIGQLKEKLRSLAAGQDGIEHVYRGKVKQNKGTSAIFTADEDMQTAIDSWMIKGKYSKLLDLWVKGVMIDWNKLYGSAKRRKVSLPTYPFAKERYWVDKVGENNGNNRVAPAEISVIHPLLHRNTSDLSEQRFTSTFTGKEFFVENDAANGQRIIPGAAYLEMARAAVEHGAGAWSEEQAGIRLKDIVWAQPAVVGNQPVQLNIGLFPEENGEIAYEIYSDELEKADAKQLVYSQGIAVPCPLPKAPALDLRAVQKECSRSILSAEGLTAGAAGQDLTRYGIESVHAGEGQILARLGLPSPAPDTESRFVLHPGLMNAALKASAALTAGTVDDKPRLPLALQELEIFSTCAPNMWAFIRYSNGGKAEDIDQKFDIDLCDDNGTVCVRMKALITRSLNGAVGQIEPAAAIETLLLEPGWKEQAAIEGTGDSGYGSRLVALCEIGGISREDLEGNMPKAQCLVLQSAQEELDQRFQGYAARIFDEVKSILKAKPKEKALLQLVAPARGQQQLFRALSGILYTAQFENPKVMGQLI</sequence>
<evidence type="ECO:0000259" key="10">
    <source>
        <dbReference type="PROSITE" id="PS52004"/>
    </source>
</evidence>
<feature type="region of interest" description="N-terminal hotdog fold" evidence="8">
    <location>
        <begin position="763"/>
        <end position="890"/>
    </location>
</feature>
<dbReference type="RefSeq" id="WP_307500573.1">
    <property type="nucleotide sequence ID" value="NZ_JAUSWA010000068.1"/>
</dbReference>
<comment type="caution">
    <text evidence="12">The sequence shown here is derived from an EMBL/GenBank/DDBJ whole genome shotgun (WGS) entry which is preliminary data.</text>
</comment>
<dbReference type="Gene3D" id="3.40.47.10">
    <property type="match status" value="2"/>
</dbReference>
<dbReference type="InterPro" id="IPR009081">
    <property type="entry name" value="PP-bd_ACP"/>
</dbReference>
<dbReference type="PANTHER" id="PTHR43775">
    <property type="entry name" value="FATTY ACID SYNTHASE"/>
    <property type="match status" value="1"/>
</dbReference>
<protein>
    <submittedName>
        <fullName evidence="12">Acyl transferase domain-containing protein/aryl carrier-like protein</fullName>
    </submittedName>
</protein>
<dbReference type="PROSITE" id="PS00606">
    <property type="entry name" value="KS3_1"/>
    <property type="match status" value="1"/>
</dbReference>
<keyword evidence="13" id="KW-1185">Reference proteome</keyword>
<evidence type="ECO:0000256" key="7">
    <source>
        <dbReference type="ARBA" id="ARBA00022737"/>
    </source>
</evidence>
<dbReference type="Pfam" id="PF00550">
    <property type="entry name" value="PP-binding"/>
    <property type="match status" value="2"/>
</dbReference>
<gene>
    <name evidence="12" type="ORF">QOZ95_005522</name>
</gene>
<feature type="domain" description="PKS/mFAS DH" evidence="11">
    <location>
        <begin position="763"/>
        <end position="1047"/>
    </location>
</feature>
<dbReference type="Pfam" id="PF02801">
    <property type="entry name" value="Ketoacyl-synt_C"/>
    <property type="match status" value="2"/>
</dbReference>
<dbReference type="Proteomes" id="UP001242811">
    <property type="component" value="Unassembled WGS sequence"/>
</dbReference>
<comment type="subcellular location">
    <subcellularLocation>
        <location evidence="1">Cytoplasm</location>
    </subcellularLocation>
</comment>
<dbReference type="SMART" id="SM00826">
    <property type="entry name" value="PKS_DH"/>
    <property type="match status" value="2"/>
</dbReference>
<proteinExistence type="predicted"/>
<name>A0ABU0L7Q1_9BACL</name>
<dbReference type="Gene3D" id="3.10.129.110">
    <property type="entry name" value="Polyketide synthase dehydratase"/>
    <property type="match status" value="2"/>
</dbReference>
<dbReference type="Pfam" id="PF22336">
    <property type="entry name" value="RhiE-like_linker"/>
    <property type="match status" value="2"/>
</dbReference>
<keyword evidence="5" id="KW-0597">Phosphoprotein</keyword>
<evidence type="ECO:0000256" key="1">
    <source>
        <dbReference type="ARBA" id="ARBA00004496"/>
    </source>
</evidence>
<evidence type="ECO:0000256" key="4">
    <source>
        <dbReference type="ARBA" id="ARBA00022490"/>
    </source>
</evidence>
<evidence type="ECO:0000256" key="6">
    <source>
        <dbReference type="ARBA" id="ARBA00022679"/>
    </source>
</evidence>
<dbReference type="CDD" id="cd00833">
    <property type="entry name" value="PKS"/>
    <property type="match status" value="2"/>
</dbReference>
<dbReference type="Pfam" id="PF00109">
    <property type="entry name" value="ketoacyl-synt"/>
    <property type="match status" value="2"/>
</dbReference>
<feature type="domain" description="Ketosynthase family 3 (KS3)" evidence="10">
    <location>
        <begin position="1199"/>
        <end position="1637"/>
    </location>
</feature>
<dbReference type="PROSITE" id="PS52019">
    <property type="entry name" value="PKS_MFAS_DH"/>
    <property type="match status" value="2"/>
</dbReference>
<dbReference type="Gene3D" id="3.40.50.720">
    <property type="entry name" value="NAD(P)-binding Rossmann-like Domain"/>
    <property type="match status" value="1"/>
</dbReference>
<dbReference type="SMART" id="SM01294">
    <property type="entry name" value="PKS_PP_betabranch"/>
    <property type="match status" value="1"/>
</dbReference>
<evidence type="ECO:0000259" key="11">
    <source>
        <dbReference type="PROSITE" id="PS52019"/>
    </source>
</evidence>
<dbReference type="InterPro" id="IPR014031">
    <property type="entry name" value="Ketoacyl_synth_C"/>
</dbReference>
<keyword evidence="7" id="KW-0677">Repeat</keyword>
<feature type="region of interest" description="C-terminal hotdog fold" evidence="8">
    <location>
        <begin position="1971"/>
        <end position="2114"/>
    </location>
</feature>
<dbReference type="InterPro" id="IPR020841">
    <property type="entry name" value="PKS_Beta-ketoAc_synthase_dom"/>
</dbReference>
<dbReference type="SMART" id="SM00825">
    <property type="entry name" value="PKS_KS"/>
    <property type="match status" value="2"/>
</dbReference>
<dbReference type="InterPro" id="IPR049552">
    <property type="entry name" value="PKS_DH_N"/>
</dbReference>
<dbReference type="Gene3D" id="1.10.1240.100">
    <property type="match status" value="2"/>
</dbReference>